<protein>
    <recommendedName>
        <fullName evidence="5">HTH hxlR-type domain-containing protein</fullName>
    </recommendedName>
</protein>
<dbReference type="PANTHER" id="PTHR33204:SF29">
    <property type="entry name" value="TRANSCRIPTIONAL REGULATOR"/>
    <property type="match status" value="1"/>
</dbReference>
<evidence type="ECO:0000256" key="1">
    <source>
        <dbReference type="ARBA" id="ARBA00023015"/>
    </source>
</evidence>
<sequence>MTRSRAQDPNVCGVTAAIAVIDGKWKTSLLWLLESGPRRPGELRRRLPGLTEKVLTQALREMAEDGVVHREVHDVLPPKTEYSLTAFGRDLAAALDPVAEWGHRRLERIREHERERRWEHGTASQAPPSTPSLSRGSA</sequence>
<feature type="compositionally biased region" description="Polar residues" evidence="4">
    <location>
        <begin position="122"/>
        <end position="138"/>
    </location>
</feature>
<dbReference type="RefSeq" id="WP_189984661.1">
    <property type="nucleotide sequence ID" value="NZ_BNBF01000017.1"/>
</dbReference>
<dbReference type="SUPFAM" id="SSF46785">
    <property type="entry name" value="Winged helix' DNA-binding domain"/>
    <property type="match status" value="1"/>
</dbReference>
<accession>A0A919KE59</accession>
<dbReference type="AlphaFoldDB" id="A0A919KE59"/>
<dbReference type="PANTHER" id="PTHR33204">
    <property type="entry name" value="TRANSCRIPTIONAL REGULATOR, MARR FAMILY"/>
    <property type="match status" value="1"/>
</dbReference>
<evidence type="ECO:0000256" key="2">
    <source>
        <dbReference type="ARBA" id="ARBA00023125"/>
    </source>
</evidence>
<feature type="domain" description="HTH hxlR-type" evidence="5">
    <location>
        <begin position="12"/>
        <end position="110"/>
    </location>
</feature>
<evidence type="ECO:0000259" key="5">
    <source>
        <dbReference type="PROSITE" id="PS51118"/>
    </source>
</evidence>
<gene>
    <name evidence="6" type="ORF">GCM10018980_52360</name>
</gene>
<dbReference type="InterPro" id="IPR036388">
    <property type="entry name" value="WH-like_DNA-bd_sf"/>
</dbReference>
<evidence type="ECO:0000313" key="7">
    <source>
        <dbReference type="Proteomes" id="UP000619355"/>
    </source>
</evidence>
<dbReference type="Proteomes" id="UP000619355">
    <property type="component" value="Unassembled WGS sequence"/>
</dbReference>
<dbReference type="InterPro" id="IPR036390">
    <property type="entry name" value="WH_DNA-bd_sf"/>
</dbReference>
<dbReference type="Gene3D" id="1.10.10.10">
    <property type="entry name" value="Winged helix-like DNA-binding domain superfamily/Winged helix DNA-binding domain"/>
    <property type="match status" value="1"/>
</dbReference>
<dbReference type="GO" id="GO:0003677">
    <property type="term" value="F:DNA binding"/>
    <property type="evidence" value="ECO:0007669"/>
    <property type="project" value="UniProtKB-KW"/>
</dbReference>
<keyword evidence="3" id="KW-0804">Transcription</keyword>
<dbReference type="InterPro" id="IPR002577">
    <property type="entry name" value="HTH_HxlR"/>
</dbReference>
<keyword evidence="2" id="KW-0238">DNA-binding</keyword>
<reference evidence="7" key="1">
    <citation type="journal article" date="2019" name="Int. J. Syst. Evol. Microbiol.">
        <title>The Global Catalogue of Microorganisms (GCM) 10K type strain sequencing project: providing services to taxonomists for standard genome sequencing and annotation.</title>
        <authorList>
            <consortium name="The Broad Institute Genomics Platform"/>
            <consortium name="The Broad Institute Genome Sequencing Center for Infectious Disease"/>
            <person name="Wu L."/>
            <person name="Ma J."/>
        </authorList>
    </citation>
    <scope>NUCLEOTIDE SEQUENCE [LARGE SCALE GENOMIC DNA]</scope>
    <source>
        <strain evidence="7">JCM 4253</strain>
    </source>
</reference>
<keyword evidence="1" id="KW-0805">Transcription regulation</keyword>
<name>A0A919KE59_9ACTN</name>
<dbReference type="EMBL" id="BNBF01000017">
    <property type="protein sequence ID" value="GHG62421.1"/>
    <property type="molecule type" value="Genomic_DNA"/>
</dbReference>
<evidence type="ECO:0000256" key="3">
    <source>
        <dbReference type="ARBA" id="ARBA00023163"/>
    </source>
</evidence>
<organism evidence="6 7">
    <name type="scientific">Streptomyces capoamus</name>
    <dbReference type="NCBI Taxonomy" id="68183"/>
    <lineage>
        <taxon>Bacteria</taxon>
        <taxon>Bacillati</taxon>
        <taxon>Actinomycetota</taxon>
        <taxon>Actinomycetes</taxon>
        <taxon>Kitasatosporales</taxon>
        <taxon>Streptomycetaceae</taxon>
        <taxon>Streptomyces</taxon>
    </lineage>
</organism>
<dbReference type="Pfam" id="PF01638">
    <property type="entry name" value="HxlR"/>
    <property type="match status" value="1"/>
</dbReference>
<evidence type="ECO:0000313" key="6">
    <source>
        <dbReference type="EMBL" id="GHG62421.1"/>
    </source>
</evidence>
<feature type="region of interest" description="Disordered" evidence="4">
    <location>
        <begin position="113"/>
        <end position="138"/>
    </location>
</feature>
<proteinExistence type="predicted"/>
<dbReference type="PROSITE" id="PS51118">
    <property type="entry name" value="HTH_HXLR"/>
    <property type="match status" value="1"/>
</dbReference>
<comment type="caution">
    <text evidence="6">The sequence shown here is derived from an EMBL/GenBank/DDBJ whole genome shotgun (WGS) entry which is preliminary data.</text>
</comment>
<keyword evidence="7" id="KW-1185">Reference proteome</keyword>
<evidence type="ECO:0000256" key="4">
    <source>
        <dbReference type="SAM" id="MobiDB-lite"/>
    </source>
</evidence>